<dbReference type="InterPro" id="IPR036412">
    <property type="entry name" value="HAD-like_sf"/>
</dbReference>
<dbReference type="InterPro" id="IPR006439">
    <property type="entry name" value="HAD-SF_hydro_IA"/>
</dbReference>
<organism evidence="1 2">
    <name type="scientific">Dictyobacter alpinus</name>
    <dbReference type="NCBI Taxonomy" id="2014873"/>
    <lineage>
        <taxon>Bacteria</taxon>
        <taxon>Bacillati</taxon>
        <taxon>Chloroflexota</taxon>
        <taxon>Ktedonobacteria</taxon>
        <taxon>Ktedonobacterales</taxon>
        <taxon>Dictyobacteraceae</taxon>
        <taxon>Dictyobacter</taxon>
    </lineage>
</organism>
<dbReference type="EMBL" id="BIFT01000001">
    <property type="protein sequence ID" value="GCE25597.1"/>
    <property type="molecule type" value="Genomic_DNA"/>
</dbReference>
<dbReference type="PANTHER" id="PTHR46191:SF2">
    <property type="entry name" value="HALOACID DEHALOGENASE-LIKE HYDROLASE DOMAIN-CONTAINING PROTEIN 3"/>
    <property type="match status" value="1"/>
</dbReference>
<dbReference type="SUPFAM" id="SSF56784">
    <property type="entry name" value="HAD-like"/>
    <property type="match status" value="1"/>
</dbReference>
<gene>
    <name evidence="1" type="ORF">KDA_10810</name>
</gene>
<comment type="caution">
    <text evidence="1">The sequence shown here is derived from an EMBL/GenBank/DDBJ whole genome shotgun (WGS) entry which is preliminary data.</text>
</comment>
<dbReference type="InterPro" id="IPR041492">
    <property type="entry name" value="HAD_2"/>
</dbReference>
<dbReference type="InterPro" id="IPR051828">
    <property type="entry name" value="HAD-like_hydrolase_domain"/>
</dbReference>
<dbReference type="Pfam" id="PF13419">
    <property type="entry name" value="HAD_2"/>
    <property type="match status" value="1"/>
</dbReference>
<protein>
    <recommendedName>
        <fullName evidence="3">Hydrolase</fullName>
    </recommendedName>
</protein>
<dbReference type="InterPro" id="IPR044924">
    <property type="entry name" value="HAD-SF_hydro_IA_REG-2-like_cap"/>
</dbReference>
<evidence type="ECO:0000313" key="1">
    <source>
        <dbReference type="EMBL" id="GCE25597.1"/>
    </source>
</evidence>
<evidence type="ECO:0000313" key="2">
    <source>
        <dbReference type="Proteomes" id="UP000287171"/>
    </source>
</evidence>
<dbReference type="NCBIfam" id="TIGR01549">
    <property type="entry name" value="HAD-SF-IA-v1"/>
    <property type="match status" value="1"/>
</dbReference>
<proteinExistence type="predicted"/>
<accession>A0A402B2Q8</accession>
<dbReference type="RefSeq" id="WP_161981962.1">
    <property type="nucleotide sequence ID" value="NZ_BIFT01000001.1"/>
</dbReference>
<dbReference type="Gene3D" id="3.40.50.1000">
    <property type="entry name" value="HAD superfamily/HAD-like"/>
    <property type="match status" value="1"/>
</dbReference>
<dbReference type="SFLD" id="SFLDG01129">
    <property type="entry name" value="C1.5:_HAD__Beta-PGM__Phosphata"/>
    <property type="match status" value="1"/>
</dbReference>
<keyword evidence="2" id="KW-1185">Reference proteome</keyword>
<dbReference type="SFLD" id="SFLDS00003">
    <property type="entry name" value="Haloacid_Dehalogenase"/>
    <property type="match status" value="1"/>
</dbReference>
<dbReference type="InterPro" id="IPR023214">
    <property type="entry name" value="HAD_sf"/>
</dbReference>
<name>A0A402B2Q8_9CHLR</name>
<dbReference type="PANTHER" id="PTHR46191">
    <property type="match status" value="1"/>
</dbReference>
<dbReference type="Gene3D" id="1.10.150.720">
    <property type="entry name" value="Haloacid dehalogenase-like hydrolase"/>
    <property type="match status" value="1"/>
</dbReference>
<dbReference type="AlphaFoldDB" id="A0A402B2Q8"/>
<dbReference type="Proteomes" id="UP000287171">
    <property type="component" value="Unassembled WGS sequence"/>
</dbReference>
<evidence type="ECO:0008006" key="3">
    <source>
        <dbReference type="Google" id="ProtNLM"/>
    </source>
</evidence>
<reference evidence="2" key="1">
    <citation type="submission" date="2018-12" db="EMBL/GenBank/DDBJ databases">
        <title>Tengunoibacter tsumagoiensis gen. nov., sp. nov., Dictyobacter kobayashii sp. nov., D. alpinus sp. nov., and D. joshuensis sp. nov. and description of Dictyobacteraceae fam. nov. within the order Ktedonobacterales isolated from Tengu-no-mugimeshi.</title>
        <authorList>
            <person name="Wang C.M."/>
            <person name="Zheng Y."/>
            <person name="Sakai Y."/>
            <person name="Toyoda A."/>
            <person name="Minakuchi Y."/>
            <person name="Abe K."/>
            <person name="Yokota A."/>
            <person name="Yabe S."/>
        </authorList>
    </citation>
    <scope>NUCLEOTIDE SEQUENCE [LARGE SCALE GENOMIC DNA]</scope>
    <source>
        <strain evidence="2">Uno16</strain>
    </source>
</reference>
<sequence length="252" mass="29203">MKLEQPQSIRTVFFDAGFTLLQPHPSIAEICQQICQQLSLHIDLEQIQAQIENAEDFYFRHTRSHPFIWSNNQDINTFWIDYYAHLLRPFIEEHDEKRLYELASTINDEFDKHTSWQLYPDVYGTLKTLHDRGYTLGVISDWGISLGPILREMQLTQFFDCVLISAATRHAKPSPTLYDLALQRANAIPDYSIHIGDSYINDVIGARAVGITPVLLDREHRVTEKTLDCLLVHSLTELLDILEVERLEGEHK</sequence>